<comment type="caution">
    <text evidence="3">The sequence shown here is derived from an EMBL/GenBank/DDBJ whole genome shotgun (WGS) entry which is preliminary data.</text>
</comment>
<dbReference type="InterPro" id="IPR001296">
    <property type="entry name" value="Glyco_trans_1"/>
</dbReference>
<dbReference type="AlphaFoldDB" id="A0A556QQU1"/>
<proteinExistence type="predicted"/>
<sequence length="438" mass="48178">MIPFIEGLNSFAPFASFARHSFCYAQVISNRPPTFPLAPAAPRVSNALRVNIALVTETFPPEINGVAMTLAHLVEGLARRGHRVTVIRPRQNSRDLPRSDGLYEELLCPSVPIPGYSFLRAGLPVRGRLLKSWRSDRPDLVHIATEGPLGYAALSAADKLGLPLTSSFHTNFHSYSKHYGFAFLTRPALAYLRHFHNRTRITLSPTAELNAELTRDGFHGMRLLSRGVNTEVFTPAVRDDALRRSWGAGSEDLVVVHVSRLAAEKNYPALFEAFARIRASQPSARFVVVGDGPLRKKLIRAYPWIRFTGFLSRADLARHYASGDAFLYASLTETFGNVVTEAMASGLPVLAFDYAAPARYIRNLENGLTVPFGNLTAWHHAADTLAANPSLRRRIGEAARRTAEGISWNHVIDGFERDLHEVAGLTVPNAVPAAIVAS</sequence>
<reference evidence="3 4" key="1">
    <citation type="submission" date="2019-07" db="EMBL/GenBank/DDBJ databases">
        <title>Description of 53C-WASEF.</title>
        <authorList>
            <person name="Pitt A."/>
            <person name="Hahn M.W."/>
        </authorList>
    </citation>
    <scope>NUCLEOTIDE SEQUENCE [LARGE SCALE GENOMIC DNA]</scope>
    <source>
        <strain evidence="3 4">53C-WASEF</strain>
    </source>
</reference>
<dbReference type="EMBL" id="VMBG01000001">
    <property type="protein sequence ID" value="TSJ79001.1"/>
    <property type="molecule type" value="Genomic_DNA"/>
</dbReference>
<evidence type="ECO:0000313" key="3">
    <source>
        <dbReference type="EMBL" id="TSJ79001.1"/>
    </source>
</evidence>
<accession>A0A556QQU1</accession>
<dbReference type="Gene3D" id="3.40.50.2000">
    <property type="entry name" value="Glycogen Phosphorylase B"/>
    <property type="match status" value="2"/>
</dbReference>
<evidence type="ECO:0000313" key="4">
    <source>
        <dbReference type="Proteomes" id="UP000315648"/>
    </source>
</evidence>
<dbReference type="Pfam" id="PF00534">
    <property type="entry name" value="Glycos_transf_1"/>
    <property type="match status" value="1"/>
</dbReference>
<dbReference type="PANTHER" id="PTHR45947">
    <property type="entry name" value="SULFOQUINOVOSYL TRANSFERASE SQD2"/>
    <property type="match status" value="1"/>
</dbReference>
<name>A0A556QQU1_9BACT</name>
<dbReference type="CDD" id="cd03814">
    <property type="entry name" value="GT4-like"/>
    <property type="match status" value="1"/>
</dbReference>
<gene>
    <name evidence="3" type="ORF">FPL22_06795</name>
</gene>
<dbReference type="PANTHER" id="PTHR45947:SF3">
    <property type="entry name" value="SULFOQUINOVOSYL TRANSFERASE SQD2"/>
    <property type="match status" value="1"/>
</dbReference>
<evidence type="ECO:0000259" key="1">
    <source>
        <dbReference type="Pfam" id="PF00534"/>
    </source>
</evidence>
<feature type="domain" description="Glycosyl transferase family 1" evidence="1">
    <location>
        <begin position="241"/>
        <end position="401"/>
    </location>
</feature>
<dbReference type="Proteomes" id="UP000315648">
    <property type="component" value="Unassembled WGS sequence"/>
</dbReference>
<dbReference type="SUPFAM" id="SSF53756">
    <property type="entry name" value="UDP-Glycosyltransferase/glycogen phosphorylase"/>
    <property type="match status" value="1"/>
</dbReference>
<dbReference type="GO" id="GO:0016757">
    <property type="term" value="F:glycosyltransferase activity"/>
    <property type="evidence" value="ECO:0007669"/>
    <property type="project" value="InterPro"/>
</dbReference>
<dbReference type="InterPro" id="IPR028098">
    <property type="entry name" value="Glyco_trans_4-like_N"/>
</dbReference>
<feature type="domain" description="Glycosyltransferase subfamily 4-like N-terminal" evidence="2">
    <location>
        <begin position="63"/>
        <end position="231"/>
    </location>
</feature>
<dbReference type="InterPro" id="IPR050194">
    <property type="entry name" value="Glycosyltransferase_grp1"/>
</dbReference>
<protein>
    <submittedName>
        <fullName evidence="3">Glycosyltransferase family 1 protein</fullName>
    </submittedName>
</protein>
<dbReference type="OrthoDB" id="9802525at2"/>
<keyword evidence="3" id="KW-0808">Transferase</keyword>
<dbReference type="Pfam" id="PF13439">
    <property type="entry name" value="Glyco_transf_4"/>
    <property type="match status" value="1"/>
</dbReference>
<evidence type="ECO:0000259" key="2">
    <source>
        <dbReference type="Pfam" id="PF13439"/>
    </source>
</evidence>
<organism evidence="3 4">
    <name type="scientific">Rariglobus hedericola</name>
    <dbReference type="NCBI Taxonomy" id="2597822"/>
    <lineage>
        <taxon>Bacteria</taxon>
        <taxon>Pseudomonadati</taxon>
        <taxon>Verrucomicrobiota</taxon>
        <taxon>Opitutia</taxon>
        <taxon>Opitutales</taxon>
        <taxon>Opitutaceae</taxon>
        <taxon>Rariglobus</taxon>
    </lineage>
</organism>
<keyword evidence="4" id="KW-1185">Reference proteome</keyword>